<feature type="coiled-coil region" evidence="1">
    <location>
        <begin position="16"/>
        <end position="43"/>
    </location>
</feature>
<keyword evidence="3" id="KW-0812">Transmembrane</keyword>
<organism evidence="5 6">
    <name type="scientific">Kaistella daneshvariae</name>
    <dbReference type="NCBI Taxonomy" id="2487074"/>
    <lineage>
        <taxon>Bacteria</taxon>
        <taxon>Pseudomonadati</taxon>
        <taxon>Bacteroidota</taxon>
        <taxon>Flavobacteriia</taxon>
        <taxon>Flavobacteriales</taxon>
        <taxon>Weeksellaceae</taxon>
        <taxon>Chryseobacterium group</taxon>
        <taxon>Kaistella</taxon>
    </lineage>
</organism>
<name>A0A3N0WXW6_9FLAO</name>
<dbReference type="InterPro" id="IPR013491">
    <property type="entry name" value="Tape_meas_N"/>
</dbReference>
<feature type="region of interest" description="Disordered" evidence="2">
    <location>
        <begin position="504"/>
        <end position="523"/>
    </location>
</feature>
<reference evidence="6" key="2">
    <citation type="submission" date="2018-11" db="EMBL/GenBank/DDBJ databases">
        <title>Proposal to divide the Flavobacteriaceae and reorganize its genera based on Amino Acid Identity values calculated from whole genome sequences.</title>
        <authorList>
            <person name="Nicholson A.C."/>
            <person name="Gulvik C.A."/>
            <person name="Whitney A.M."/>
            <person name="Humrighouse B.W."/>
            <person name="Bell M."/>
            <person name="Holmens B."/>
            <person name="Steigerwalt A."/>
            <person name="Villarma A."/>
            <person name="Sheth M."/>
            <person name="Batra D."/>
            <person name="Pryor J."/>
            <person name="Bernardet J.-F."/>
            <person name="Hugo C."/>
            <person name="Kampfer P."/>
            <person name="Newman J."/>
            <person name="Mcquiston J.R."/>
        </authorList>
    </citation>
    <scope>NUCLEOTIDE SEQUENCE [LARGE SCALE GENOMIC DNA]</scope>
    <source>
        <strain evidence="6">H3056</strain>
    </source>
</reference>
<evidence type="ECO:0000313" key="6">
    <source>
        <dbReference type="Proteomes" id="UP000270224"/>
    </source>
</evidence>
<dbReference type="RefSeq" id="WP_123265048.1">
    <property type="nucleotide sequence ID" value="NZ_RJUG01000002.1"/>
</dbReference>
<feature type="transmembrane region" description="Helical" evidence="3">
    <location>
        <begin position="323"/>
        <end position="345"/>
    </location>
</feature>
<keyword evidence="3" id="KW-0472">Membrane</keyword>
<gene>
    <name evidence="5" type="ORF">EGI11_03290</name>
</gene>
<evidence type="ECO:0000256" key="2">
    <source>
        <dbReference type="SAM" id="MobiDB-lite"/>
    </source>
</evidence>
<evidence type="ECO:0000256" key="1">
    <source>
        <dbReference type="SAM" id="Coils"/>
    </source>
</evidence>
<dbReference type="EMBL" id="RJUG01000002">
    <property type="protein sequence ID" value="ROI09795.1"/>
    <property type="molecule type" value="Genomic_DNA"/>
</dbReference>
<keyword evidence="1" id="KW-0175">Coiled coil</keyword>
<evidence type="ECO:0000313" key="5">
    <source>
        <dbReference type="EMBL" id="ROI09795.1"/>
    </source>
</evidence>
<comment type="caution">
    <text evidence="5">The sequence shown here is derived from an EMBL/GenBank/DDBJ whole genome shotgun (WGS) entry which is preliminary data.</text>
</comment>
<dbReference type="OrthoDB" id="1219342at2"/>
<sequence>MYGFTLSLKDMFTSPLARISDALKRVNDQVDDLDEDVDKLGKTGSSSLNGLVGVAGRLFAAFATFESVKALFNIGVQAEQTNTKFEVLLGSAEKGRALLNQLTQYANFTPYSGEGMNKAAETMLGFGIVQEKIMPNMKMLGDIAMGNEEKLGSLSLVYSQIMATGKLMGQDLLQLINNGFNPLQTISDQTGLSMGVLKGRMEKGAISSEMVSEAFRIATSEGGRYYNMAQKMSQTAGGKWSTMMDAFASVTRKVGLRFAEWVSPLFDVGIAVAEGIVPFAKGLISIFTWITNCRPLLIFFAGILLAVGVNLVIANAGAAAYSLTLGVLNGVIWLVNAATVAWNFVLSMNPISLVIIAIAALVAAIVYLWKKFEWFRGGVMGVWGVLKGLGDMIKDYVIGRIQELMKAISGVGDALNALKNGDFSKAFELGKGALANLTGVESARGFIESGRKLGNNFTKGYTEGVAMGAPAAVKTAAAVGKAKKASVPGVKSSVFNSLLGNTGEEKGKGKGAGSAVTRKADGITGGGSKQTNINITIGKLQDQTVIHVDSSEKGINNLGEKVQEILLRAVNSVNQMQTT</sequence>
<dbReference type="Pfam" id="PF20155">
    <property type="entry name" value="TMP_3"/>
    <property type="match status" value="1"/>
</dbReference>
<accession>A0A3N0WXW6</accession>
<dbReference type="NCBIfam" id="TIGR02675">
    <property type="entry name" value="tape_meas_nterm"/>
    <property type="match status" value="1"/>
</dbReference>
<feature type="domain" description="Tape measure protein N-terminal" evidence="4">
    <location>
        <begin position="70"/>
        <end position="253"/>
    </location>
</feature>
<protein>
    <recommendedName>
        <fullName evidence="4">Tape measure protein N-terminal domain-containing protein</fullName>
    </recommendedName>
</protein>
<keyword evidence="3" id="KW-1133">Transmembrane helix</keyword>
<feature type="transmembrane region" description="Helical" evidence="3">
    <location>
        <begin position="296"/>
        <end position="316"/>
    </location>
</feature>
<feature type="transmembrane region" description="Helical" evidence="3">
    <location>
        <begin position="351"/>
        <end position="369"/>
    </location>
</feature>
<dbReference type="Proteomes" id="UP000270224">
    <property type="component" value="Unassembled WGS sequence"/>
</dbReference>
<evidence type="ECO:0000256" key="3">
    <source>
        <dbReference type="SAM" id="Phobius"/>
    </source>
</evidence>
<evidence type="ECO:0000259" key="4">
    <source>
        <dbReference type="Pfam" id="PF20155"/>
    </source>
</evidence>
<proteinExistence type="predicted"/>
<reference evidence="6" key="1">
    <citation type="submission" date="2018-11" db="EMBL/GenBank/DDBJ databases">
        <title>Proposal to divide the Flavobacteriaceae and reorganize its genera based on Amino Acid Identity values calculated from whole genome sequences.</title>
        <authorList>
            <person name="Nicholson A.C."/>
            <person name="Gulvik C.A."/>
            <person name="Whitney A.M."/>
            <person name="Humrighouse B.W."/>
            <person name="Bell M."/>
            <person name="Holmes B."/>
            <person name="Steigerwalt A."/>
            <person name="Villarma A."/>
            <person name="Sheth M."/>
            <person name="Batra D."/>
            <person name="Pryor J."/>
            <person name="Bernardet J.-F."/>
            <person name="Hugo C."/>
            <person name="Kampfer P."/>
            <person name="Newman J."/>
            <person name="Mcquiston J.R."/>
        </authorList>
    </citation>
    <scope>NUCLEOTIDE SEQUENCE [LARGE SCALE GENOMIC DNA]</scope>
    <source>
        <strain evidence="6">H3056</strain>
    </source>
</reference>
<dbReference type="AlphaFoldDB" id="A0A3N0WXW6"/>